<dbReference type="GO" id="GO:0003723">
    <property type="term" value="F:RNA binding"/>
    <property type="evidence" value="ECO:0007669"/>
    <property type="project" value="UniProtKB-UniRule"/>
</dbReference>
<sequence length="1389" mass="152449">MNLQISKLNFKQFDCCLVILSTKINVQHLRQTFALFCTIDRLTASSTQIDIPRSFELITLNKTRSNFRPCPCGYQICRFCWHHIQENCNGRCPACRRVYSEQTIEFKPISAEELTRIKNEKKQKEREKKELEAMNRKHLANMRVVQKNLVYVIGLSPKIANEEILRSHDYFGQYGKIAKIVVNRRNPPASTVPGAPTPQPSVGVYITYVRKEDAARAIAAVDGSMSDGKVLRASYGTTKYCTYYLRSMVCQNPNCMYLHEPGEEADSYTKEDLASVKYHLKEHTSTETHKVQLGRPPSSGTSNVFPPQKKSETPHRVLGHESDKGSNDEREEASALPPTASWATKSSSTESTPVLNNKQLPQLQSTSSQHSSHSVQPPSSSHTSQHPPPHLTHTSHPPSHPPQNSHHLPHLPNSQNTSSSPSQDQKSKRNVTAESSGLKATKKVESQPVQNSVSVSKRKEAQIDTEHEKPQQLTSEPAQETKLQGQVLPSGSLTEQSSDKSLQFAAKQDDIVADFDQTLSALSDGSFSFSFNAPLLENGVVPDGKNNDKVSTITSDNVVVGSSCVVSPPPGVGFRTDFPNSNNNSDYVQPTPTPYTGSFNPFATDDDKFDPFATDSQHPSNILGLSSLGNNNNNNIAGTYTSDSRSHSSHGQSSSSKSRQSSRFGFALEDGDNAHLNSSDPLAMKDLQEGFRALFPNVNISFGPSDVHQESMWNTSNDSTFGPLRRQLFTTPPGVPITSTLNQPHSIHNTNASVGLDNLYHQNMLIHQPMMPTTSTPTIKSPPPGIYTPTPPTPRMDFNMTSGWNPQNVPWNTEEDYISRHPSHQNQQGSSRSRDEAQDFFGAWLKAAAASSNNTQDDIPNEAEPLPNILQDPAIMSVRISQADSAYRAPGAPVMPQYQPMQNVGSHRLSVFERVARTGDDQHSNGFNVIGMGDTVFCFLFYWEGLNDASKEIQTTSIPSERSTEIEKESIQSLNVAHVKSPSFSAEDTVTKKSNDDNLNPDQPTKPTSVKVISIKSKSTSGSNSQRQSKIANEPSSRSSHAKSLNDITAQKSDSSSSTYALNVTNISSRRRDKHPRNSSAHINNRPAGGNSSPKDLKKHGNVDVQVSSSKSNDTSNQKGSSATSTTEINTKSPTNESSIVPSPILSKKPKKKDKNTSARKVLFNPVNNNNIKKDAKANEDSKSAENNAIGQNYIEKSNDNLTIDTEEVLSGAPFGGEINNNKVPNDFKFDFESSPLFISLPPSISGPKNYQNDESGPNLSAFESSSLDFKTPTSTTFDLFSKDFNINTSSIFNLQTSFSSAFGSSNNNPPGSPIMNNGNANLWTDPNPSNSDTMINSNGSNGVKTTTASVEDLERQVANARREAEVLELRLRAVIKKNTHHLQDAWKS</sequence>
<feature type="compositionally biased region" description="Basic and acidic residues" evidence="4">
    <location>
        <begin position="457"/>
        <end position="470"/>
    </location>
</feature>
<dbReference type="GO" id="GO:0030014">
    <property type="term" value="C:CCR4-NOT complex"/>
    <property type="evidence" value="ECO:0007669"/>
    <property type="project" value="InterPro"/>
</dbReference>
<keyword evidence="1" id="KW-0694">RNA-binding</keyword>
<feature type="region of interest" description="Disordered" evidence="4">
    <location>
        <begin position="282"/>
        <end position="501"/>
    </location>
</feature>
<dbReference type="SUPFAM" id="SSF57850">
    <property type="entry name" value="RING/U-box"/>
    <property type="match status" value="1"/>
</dbReference>
<dbReference type="Pfam" id="PF14570">
    <property type="entry name" value="zf-RING_4"/>
    <property type="match status" value="1"/>
</dbReference>
<dbReference type="InterPro" id="IPR012677">
    <property type="entry name" value="Nucleotide-bd_a/b_plait_sf"/>
</dbReference>
<name>A0A8H3QE05_9GLOM</name>
<feature type="compositionally biased region" description="Polar residues" evidence="4">
    <location>
        <begin position="1105"/>
        <end position="1141"/>
    </location>
</feature>
<dbReference type="CDD" id="cd12438">
    <property type="entry name" value="RRM_CNOT4"/>
    <property type="match status" value="1"/>
</dbReference>
<keyword evidence="3" id="KW-0175">Coiled coil</keyword>
<dbReference type="PROSITE" id="PS50103">
    <property type="entry name" value="ZF_C3H1"/>
    <property type="match status" value="1"/>
</dbReference>
<feature type="compositionally biased region" description="Low complexity" evidence="4">
    <location>
        <begin position="649"/>
        <end position="662"/>
    </location>
</feature>
<evidence type="ECO:0000256" key="2">
    <source>
        <dbReference type="PROSITE-ProRule" id="PRU00723"/>
    </source>
</evidence>
<feature type="compositionally biased region" description="Polar residues" evidence="4">
    <location>
        <begin position="341"/>
        <end position="358"/>
    </location>
</feature>
<dbReference type="Gene3D" id="3.30.70.330">
    <property type="match status" value="1"/>
</dbReference>
<evidence type="ECO:0000256" key="4">
    <source>
        <dbReference type="SAM" id="MobiDB-lite"/>
    </source>
</evidence>
<feature type="coiled-coil region" evidence="3">
    <location>
        <begin position="110"/>
        <end position="148"/>
    </location>
</feature>
<dbReference type="GO" id="GO:0004842">
    <property type="term" value="F:ubiquitin-protein transferase activity"/>
    <property type="evidence" value="ECO:0007669"/>
    <property type="project" value="InterPro"/>
</dbReference>
<feature type="domain" description="RRM" evidence="5">
    <location>
        <begin position="148"/>
        <end position="238"/>
    </location>
</feature>
<dbReference type="OrthoDB" id="1923159at2759"/>
<dbReference type="PANTHER" id="PTHR12603:SF0">
    <property type="entry name" value="CCR4-NOT TRANSCRIPTION COMPLEX SUBUNIT 4"/>
    <property type="match status" value="1"/>
</dbReference>
<protein>
    <submittedName>
        <fullName evidence="7">RING/Ubox like zinc-binding domain-domain-containing protein</fullName>
    </submittedName>
</protein>
<evidence type="ECO:0000313" key="7">
    <source>
        <dbReference type="EMBL" id="GES73639.1"/>
    </source>
</evidence>
<feature type="compositionally biased region" description="Polar residues" evidence="4">
    <location>
        <begin position="578"/>
        <end position="601"/>
    </location>
</feature>
<feature type="region of interest" description="Disordered" evidence="4">
    <location>
        <begin position="977"/>
        <end position="1187"/>
    </location>
</feature>
<gene>
    <name evidence="7" type="ORF">RCL2_000115800</name>
</gene>
<dbReference type="PROSITE" id="PS50102">
    <property type="entry name" value="RRM"/>
    <property type="match status" value="1"/>
</dbReference>
<dbReference type="InterPro" id="IPR000504">
    <property type="entry name" value="RRM_dom"/>
</dbReference>
<proteinExistence type="predicted"/>
<evidence type="ECO:0000259" key="6">
    <source>
        <dbReference type="PROSITE" id="PS50103"/>
    </source>
</evidence>
<feature type="compositionally biased region" description="Low complexity" evidence="4">
    <location>
        <begin position="620"/>
        <end position="636"/>
    </location>
</feature>
<dbReference type="FunFam" id="3.30.70.330:FF:000257">
    <property type="entry name" value="CCR4-NOT core complex subunit Not4"/>
    <property type="match status" value="1"/>
</dbReference>
<dbReference type="EMBL" id="BLAL01000009">
    <property type="protein sequence ID" value="GES73639.1"/>
    <property type="molecule type" value="Genomic_DNA"/>
</dbReference>
<dbReference type="InterPro" id="IPR003954">
    <property type="entry name" value="RRM_euk-type"/>
</dbReference>
<dbReference type="InterPro" id="IPR034261">
    <property type="entry name" value="CNOT4_RRM"/>
</dbReference>
<feature type="compositionally biased region" description="Polar residues" evidence="4">
    <location>
        <begin position="471"/>
        <end position="501"/>
    </location>
</feature>
<dbReference type="InterPro" id="IPR039515">
    <property type="entry name" value="NOT4_mRING-HC-C4C4"/>
</dbReference>
<dbReference type="InterPro" id="IPR035979">
    <property type="entry name" value="RBD_domain_sf"/>
</dbReference>
<dbReference type="Proteomes" id="UP000615446">
    <property type="component" value="Unassembled WGS sequence"/>
</dbReference>
<keyword evidence="2" id="KW-0479">Metal-binding</keyword>
<feature type="compositionally biased region" description="Basic and acidic residues" evidence="4">
    <location>
        <begin position="309"/>
        <end position="328"/>
    </location>
</feature>
<evidence type="ECO:0000256" key="3">
    <source>
        <dbReference type="SAM" id="Coils"/>
    </source>
</evidence>
<dbReference type="PANTHER" id="PTHR12603">
    <property type="entry name" value="CCR4-NOT TRANSCRIPTION COMPLEX RELATED"/>
    <property type="match status" value="1"/>
</dbReference>
<evidence type="ECO:0000313" key="8">
    <source>
        <dbReference type="Proteomes" id="UP000615446"/>
    </source>
</evidence>
<comment type="caution">
    <text evidence="7">The sequence shown here is derived from an EMBL/GenBank/DDBJ whole genome shotgun (WGS) entry which is preliminary data.</text>
</comment>
<accession>A0A8H3QE05</accession>
<organism evidence="7 8">
    <name type="scientific">Rhizophagus clarus</name>
    <dbReference type="NCBI Taxonomy" id="94130"/>
    <lineage>
        <taxon>Eukaryota</taxon>
        <taxon>Fungi</taxon>
        <taxon>Fungi incertae sedis</taxon>
        <taxon>Mucoromycota</taxon>
        <taxon>Glomeromycotina</taxon>
        <taxon>Glomeromycetes</taxon>
        <taxon>Glomerales</taxon>
        <taxon>Glomeraceae</taxon>
        <taxon>Rhizophagus</taxon>
    </lineage>
</organism>
<dbReference type="InterPro" id="IPR013083">
    <property type="entry name" value="Znf_RING/FYVE/PHD"/>
</dbReference>
<feature type="compositionally biased region" description="Low complexity" evidence="4">
    <location>
        <begin position="1006"/>
        <end position="1030"/>
    </location>
</feature>
<dbReference type="InterPro" id="IPR039780">
    <property type="entry name" value="Mot2"/>
</dbReference>
<dbReference type="CDD" id="cd16618">
    <property type="entry name" value="mRING-HC-C4C4_CNOT4"/>
    <property type="match status" value="1"/>
</dbReference>
<evidence type="ECO:0000259" key="5">
    <source>
        <dbReference type="PROSITE" id="PS50102"/>
    </source>
</evidence>
<dbReference type="SMART" id="SM00361">
    <property type="entry name" value="RRM_1"/>
    <property type="match status" value="1"/>
</dbReference>
<feature type="zinc finger region" description="C3H1-type" evidence="2">
    <location>
        <begin position="235"/>
        <end position="262"/>
    </location>
</feature>
<feature type="compositionally biased region" description="Basic and acidic residues" evidence="4">
    <location>
        <begin position="1172"/>
        <end position="1184"/>
    </location>
</feature>
<feature type="compositionally biased region" description="Low complexity" evidence="4">
    <location>
        <begin position="359"/>
        <end position="423"/>
    </location>
</feature>
<keyword evidence="2" id="KW-0862">Zinc</keyword>
<keyword evidence="2" id="KW-0863">Zinc-finger</keyword>
<dbReference type="InterPro" id="IPR000571">
    <property type="entry name" value="Znf_CCCH"/>
</dbReference>
<feature type="domain" description="C3H1-type" evidence="6">
    <location>
        <begin position="235"/>
        <end position="262"/>
    </location>
</feature>
<feature type="compositionally biased region" description="Polar residues" evidence="4">
    <location>
        <begin position="1034"/>
        <end position="1068"/>
    </location>
</feature>
<dbReference type="Gene3D" id="3.30.40.10">
    <property type="entry name" value="Zinc/RING finger domain, C3HC4 (zinc finger)"/>
    <property type="match status" value="1"/>
</dbReference>
<evidence type="ECO:0000256" key="1">
    <source>
        <dbReference type="PROSITE-ProRule" id="PRU00176"/>
    </source>
</evidence>
<dbReference type="GO" id="GO:0008270">
    <property type="term" value="F:zinc ion binding"/>
    <property type="evidence" value="ECO:0007669"/>
    <property type="project" value="UniProtKB-KW"/>
</dbReference>
<feature type="region of interest" description="Disordered" evidence="4">
    <location>
        <begin position="578"/>
        <end position="663"/>
    </location>
</feature>
<reference evidence="7" key="1">
    <citation type="submission" date="2019-10" db="EMBL/GenBank/DDBJ databases">
        <title>Conservation and host-specific expression of non-tandemly repeated heterogenous ribosome RNA gene in arbuscular mycorrhizal fungi.</title>
        <authorList>
            <person name="Maeda T."/>
            <person name="Kobayashi Y."/>
            <person name="Nakagawa T."/>
            <person name="Ezawa T."/>
            <person name="Yamaguchi K."/>
            <person name="Bino T."/>
            <person name="Nishimoto Y."/>
            <person name="Shigenobu S."/>
            <person name="Kawaguchi M."/>
        </authorList>
    </citation>
    <scope>NUCLEOTIDE SEQUENCE</scope>
    <source>
        <strain evidence="7">HR1</strain>
    </source>
</reference>
<dbReference type="SUPFAM" id="SSF54928">
    <property type="entry name" value="RNA-binding domain, RBD"/>
    <property type="match status" value="1"/>
</dbReference>
<dbReference type="GO" id="GO:0016567">
    <property type="term" value="P:protein ubiquitination"/>
    <property type="evidence" value="ECO:0007669"/>
    <property type="project" value="TreeGrafter"/>
</dbReference>
<feature type="region of interest" description="Disordered" evidence="4">
    <location>
        <begin position="1327"/>
        <end position="1346"/>
    </location>
</feature>